<dbReference type="Proteomes" id="UP000230025">
    <property type="component" value="Unassembled WGS sequence"/>
</dbReference>
<proteinExistence type="predicted"/>
<dbReference type="PANTHER" id="PTHR43449">
    <property type="entry name" value="NUCLEOTIDYLTRANSFERASE"/>
    <property type="match status" value="1"/>
</dbReference>
<dbReference type="InterPro" id="IPR041633">
    <property type="entry name" value="Polbeta"/>
</dbReference>
<dbReference type="PANTHER" id="PTHR43449:SF1">
    <property type="entry name" value="POLYMERASE BETA NUCLEOTIDYLTRANSFERASE DOMAIN-CONTAINING PROTEIN"/>
    <property type="match status" value="1"/>
</dbReference>
<name>A0A2M7GXY0_9BACT</name>
<dbReference type="SUPFAM" id="SSF81301">
    <property type="entry name" value="Nucleotidyltransferase"/>
    <property type="match status" value="1"/>
</dbReference>
<comment type="caution">
    <text evidence="2">The sequence shown here is derived from an EMBL/GenBank/DDBJ whole genome shotgun (WGS) entry which is preliminary data.</text>
</comment>
<dbReference type="AlphaFoldDB" id="A0A2M7GXY0"/>
<gene>
    <name evidence="2" type="ORF">COW28_05145</name>
</gene>
<dbReference type="CDD" id="cd05403">
    <property type="entry name" value="NT_KNTase_like"/>
    <property type="match status" value="1"/>
</dbReference>
<evidence type="ECO:0000313" key="3">
    <source>
        <dbReference type="Proteomes" id="UP000230025"/>
    </source>
</evidence>
<dbReference type="Pfam" id="PF18765">
    <property type="entry name" value="Polbeta"/>
    <property type="match status" value="1"/>
</dbReference>
<dbReference type="EMBL" id="PFFY01000240">
    <property type="protein sequence ID" value="PIW32850.1"/>
    <property type="molecule type" value="Genomic_DNA"/>
</dbReference>
<evidence type="ECO:0000313" key="2">
    <source>
        <dbReference type="EMBL" id="PIW32850.1"/>
    </source>
</evidence>
<dbReference type="InterPro" id="IPR043519">
    <property type="entry name" value="NT_sf"/>
</dbReference>
<organism evidence="2 3">
    <name type="scientific">bacterium (Candidatus Ratteibacteria) CG15_BIG_FIL_POST_REV_8_21_14_020_41_12</name>
    <dbReference type="NCBI Taxonomy" id="2014291"/>
    <lineage>
        <taxon>Bacteria</taxon>
        <taxon>Candidatus Ratteibacteria</taxon>
    </lineage>
</organism>
<accession>A0A2M7GXY0</accession>
<evidence type="ECO:0000259" key="1">
    <source>
        <dbReference type="Pfam" id="PF18765"/>
    </source>
</evidence>
<reference evidence="3" key="1">
    <citation type="submission" date="2017-09" db="EMBL/GenBank/DDBJ databases">
        <title>Depth-based differentiation of microbial function through sediment-hosted aquifers and enrichment of novel symbionts in the deep terrestrial subsurface.</title>
        <authorList>
            <person name="Probst A.J."/>
            <person name="Ladd B."/>
            <person name="Jarett J.K."/>
            <person name="Geller-Mcgrath D.E."/>
            <person name="Sieber C.M.K."/>
            <person name="Emerson J.B."/>
            <person name="Anantharaman K."/>
            <person name="Thomas B.C."/>
            <person name="Malmstrom R."/>
            <person name="Stieglmeier M."/>
            <person name="Klingl A."/>
            <person name="Woyke T."/>
            <person name="Ryan C.M."/>
            <person name="Banfield J.F."/>
        </authorList>
    </citation>
    <scope>NUCLEOTIDE SEQUENCE [LARGE SCALE GENOMIC DNA]</scope>
</reference>
<feature type="domain" description="Polymerase beta nucleotidyltransferase" evidence="1">
    <location>
        <begin position="10"/>
        <end position="104"/>
    </location>
</feature>
<sequence>MNLSRKMKLIINDLKPYNPERIILFGSAGRGEADEYSDIDLVVIKETKKRFIKRLAEVVTYIRPSLCPVDIFVYTKGEFEEMKKNLNPFIEQVLKNGKVIYEKS</sequence>
<protein>
    <recommendedName>
        <fullName evidence="1">Polymerase beta nucleotidyltransferase domain-containing protein</fullName>
    </recommendedName>
</protein>
<dbReference type="Gene3D" id="3.30.460.10">
    <property type="entry name" value="Beta Polymerase, domain 2"/>
    <property type="match status" value="1"/>
</dbReference>